<proteinExistence type="predicted"/>
<reference evidence="1 2" key="1">
    <citation type="submission" date="2020-03" db="EMBL/GenBank/DDBJ databases">
        <authorList>
            <person name="Wang L."/>
            <person name="He N."/>
            <person name="Li Y."/>
            <person name="Fang Y."/>
            <person name="Zhang F."/>
        </authorList>
    </citation>
    <scope>NUCLEOTIDE SEQUENCE [LARGE SCALE GENOMIC DNA]</scope>
    <source>
        <strain evidence="2">hsmgli-8</strain>
    </source>
</reference>
<sequence length="77" mass="8668">MNAYDARHLRLLNLIEARQWNEISQDDAEELRVLIVCKYVALAEAAGKAPSMVLNPEGQHYHQRLAELALQQAANIA</sequence>
<keyword evidence="2" id="KW-1185">Reference proteome</keyword>
<protein>
    <recommendedName>
        <fullName evidence="3">Flagellar protein FliT</fullName>
    </recommendedName>
</protein>
<accession>A0ABX0YIZ6</accession>
<dbReference type="RefSeq" id="WP_168084494.1">
    <property type="nucleotide sequence ID" value="NZ_JAAVJI010000007.1"/>
</dbReference>
<dbReference type="Proteomes" id="UP000746535">
    <property type="component" value="Unassembled WGS sequence"/>
</dbReference>
<name>A0ABX0YIZ6_9PSED</name>
<comment type="caution">
    <text evidence="1">The sequence shown here is derived from an EMBL/GenBank/DDBJ whole genome shotgun (WGS) entry which is preliminary data.</text>
</comment>
<evidence type="ECO:0000313" key="2">
    <source>
        <dbReference type="Proteomes" id="UP000746535"/>
    </source>
</evidence>
<dbReference type="EMBL" id="JAAVJI010000007">
    <property type="protein sequence ID" value="NJP01928.1"/>
    <property type="molecule type" value="Genomic_DNA"/>
</dbReference>
<evidence type="ECO:0008006" key="3">
    <source>
        <dbReference type="Google" id="ProtNLM"/>
    </source>
</evidence>
<evidence type="ECO:0000313" key="1">
    <source>
        <dbReference type="EMBL" id="NJP01928.1"/>
    </source>
</evidence>
<organism evidence="1 2">
    <name type="scientific">Pseudomonas quercus</name>
    <dbReference type="NCBI Taxonomy" id="2722792"/>
    <lineage>
        <taxon>Bacteria</taxon>
        <taxon>Pseudomonadati</taxon>
        <taxon>Pseudomonadota</taxon>
        <taxon>Gammaproteobacteria</taxon>
        <taxon>Pseudomonadales</taxon>
        <taxon>Pseudomonadaceae</taxon>
        <taxon>Pseudomonas</taxon>
    </lineage>
</organism>
<gene>
    <name evidence="1" type="ORF">HBH25_13835</name>
</gene>